<evidence type="ECO:0000259" key="10">
    <source>
        <dbReference type="Pfam" id="PF13793"/>
    </source>
</evidence>
<dbReference type="PANTHER" id="PTHR10210">
    <property type="entry name" value="RIBOSE-PHOSPHATE DIPHOSPHOKINASE FAMILY MEMBER"/>
    <property type="match status" value="1"/>
</dbReference>
<dbReference type="GO" id="GO:0002189">
    <property type="term" value="C:ribose phosphate diphosphokinase complex"/>
    <property type="evidence" value="ECO:0007669"/>
    <property type="project" value="TreeGrafter"/>
</dbReference>
<dbReference type="EMBL" id="PCWQ01000007">
    <property type="protein sequence ID" value="PIR07043.1"/>
    <property type="molecule type" value="Genomic_DNA"/>
</dbReference>
<comment type="catalytic activity">
    <reaction evidence="9">
        <text>D-ribose 5-phosphate + ATP = 5-phospho-alpha-D-ribose 1-diphosphate + AMP + H(+)</text>
        <dbReference type="Rhea" id="RHEA:15609"/>
        <dbReference type="ChEBI" id="CHEBI:15378"/>
        <dbReference type="ChEBI" id="CHEBI:30616"/>
        <dbReference type="ChEBI" id="CHEBI:58017"/>
        <dbReference type="ChEBI" id="CHEBI:78346"/>
        <dbReference type="ChEBI" id="CHEBI:456215"/>
        <dbReference type="EC" id="2.7.6.1"/>
    </reaction>
</comment>
<dbReference type="GO" id="GO:0004749">
    <property type="term" value="F:ribose phosphate diphosphokinase activity"/>
    <property type="evidence" value="ECO:0007669"/>
    <property type="project" value="UniProtKB-EC"/>
</dbReference>
<dbReference type="EC" id="2.7.6.1" evidence="1"/>
<keyword evidence="7" id="KW-0067">ATP-binding</keyword>
<evidence type="ECO:0000313" key="11">
    <source>
        <dbReference type="EMBL" id="PIR07043.1"/>
    </source>
</evidence>
<dbReference type="GO" id="GO:0006164">
    <property type="term" value="P:purine nucleotide biosynthetic process"/>
    <property type="evidence" value="ECO:0007669"/>
    <property type="project" value="TreeGrafter"/>
</dbReference>
<evidence type="ECO:0000313" key="12">
    <source>
        <dbReference type="Proteomes" id="UP000230564"/>
    </source>
</evidence>
<organism evidence="11 12">
    <name type="scientific">Candidatus Komeilibacteria bacterium CG11_big_fil_rev_8_21_14_0_20_36_20</name>
    <dbReference type="NCBI Taxonomy" id="1974477"/>
    <lineage>
        <taxon>Bacteria</taxon>
        <taxon>Candidatus Komeiliibacteriota</taxon>
    </lineage>
</organism>
<keyword evidence="5" id="KW-0547">Nucleotide-binding</keyword>
<keyword evidence="3" id="KW-0479">Metal-binding</keyword>
<name>A0A2H0NDR5_9BACT</name>
<sequence>MKGTYGNLKLISGTSHPDLSNRIASSLGIPLIDLALGKFPDGEIHTVVKENVRGDDVFVLQSLHSRGPHSMIEEVEFLVDCLRDSAGRITGVIPWLGYSKQDRRTIPRESRSLKVIAKRLSQCGLNRVLLFDLHNSATAGFFDIPTDHVYLMRLLIERFKAMNIDGQVVIGSPDVGSSKRADAVSSLTGISDICLVRKITNHQTKTVDISKSQVLGDVKGKIVCFFDDLLQSSTTLTIAAEIVKDKGAEQVICFAVHPDFTPVVGDKSSAFDRINNSAIDRVIVVDTIPHDRNNGWSDKIEVIDPSSFIATCISSLHNDEPLSPHFLTY</sequence>
<reference evidence="11 12" key="1">
    <citation type="submission" date="2017-09" db="EMBL/GenBank/DDBJ databases">
        <title>Depth-based differentiation of microbial function through sediment-hosted aquifers and enrichment of novel symbionts in the deep terrestrial subsurface.</title>
        <authorList>
            <person name="Probst A.J."/>
            <person name="Ladd B."/>
            <person name="Jarett J.K."/>
            <person name="Geller-Mcgrath D.E."/>
            <person name="Sieber C.M."/>
            <person name="Emerson J.B."/>
            <person name="Anantharaman K."/>
            <person name="Thomas B.C."/>
            <person name="Malmstrom R."/>
            <person name="Stieglmeier M."/>
            <person name="Klingl A."/>
            <person name="Woyke T."/>
            <person name="Ryan C.M."/>
            <person name="Banfield J.F."/>
        </authorList>
    </citation>
    <scope>NUCLEOTIDE SEQUENCE [LARGE SCALE GENOMIC DNA]</scope>
    <source>
        <strain evidence="11">CG11_big_fil_rev_8_21_14_0_20_36_20</strain>
    </source>
</reference>
<evidence type="ECO:0000256" key="1">
    <source>
        <dbReference type="ARBA" id="ARBA00013247"/>
    </source>
</evidence>
<dbReference type="InterPro" id="IPR029057">
    <property type="entry name" value="PRTase-like"/>
</dbReference>
<dbReference type="NCBIfam" id="TIGR01251">
    <property type="entry name" value="ribP_PPkin"/>
    <property type="match status" value="1"/>
</dbReference>
<evidence type="ECO:0000256" key="9">
    <source>
        <dbReference type="ARBA" id="ARBA00049535"/>
    </source>
</evidence>
<dbReference type="GO" id="GO:0016301">
    <property type="term" value="F:kinase activity"/>
    <property type="evidence" value="ECO:0007669"/>
    <property type="project" value="UniProtKB-KW"/>
</dbReference>
<comment type="caution">
    <text evidence="11">The sequence shown here is derived from an EMBL/GenBank/DDBJ whole genome shotgun (WGS) entry which is preliminary data.</text>
</comment>
<dbReference type="CDD" id="cd06223">
    <property type="entry name" value="PRTases_typeI"/>
    <property type="match status" value="1"/>
</dbReference>
<dbReference type="Pfam" id="PF14572">
    <property type="entry name" value="Pribosyl_synth"/>
    <property type="match status" value="1"/>
</dbReference>
<dbReference type="SUPFAM" id="SSF53271">
    <property type="entry name" value="PRTase-like"/>
    <property type="match status" value="2"/>
</dbReference>
<keyword evidence="6" id="KW-0418">Kinase</keyword>
<dbReference type="InterPro" id="IPR000836">
    <property type="entry name" value="PRTase_dom"/>
</dbReference>
<evidence type="ECO:0000256" key="4">
    <source>
        <dbReference type="ARBA" id="ARBA00022727"/>
    </source>
</evidence>
<dbReference type="InterPro" id="IPR029099">
    <property type="entry name" value="Pribosyltran_N"/>
</dbReference>
<keyword evidence="8" id="KW-0460">Magnesium</keyword>
<dbReference type="GO" id="GO:0005524">
    <property type="term" value="F:ATP binding"/>
    <property type="evidence" value="ECO:0007669"/>
    <property type="project" value="UniProtKB-KW"/>
</dbReference>
<keyword evidence="2" id="KW-0808">Transferase</keyword>
<keyword evidence="4" id="KW-0545">Nucleotide biosynthesis</keyword>
<dbReference type="InterPro" id="IPR005946">
    <property type="entry name" value="Rib-P_diPkinase"/>
</dbReference>
<evidence type="ECO:0000256" key="3">
    <source>
        <dbReference type="ARBA" id="ARBA00022723"/>
    </source>
</evidence>
<dbReference type="GO" id="GO:0006015">
    <property type="term" value="P:5-phosphoribose 1-diphosphate biosynthetic process"/>
    <property type="evidence" value="ECO:0007669"/>
    <property type="project" value="TreeGrafter"/>
</dbReference>
<protein>
    <recommendedName>
        <fullName evidence="1">ribose-phosphate diphosphokinase</fullName>
        <ecNumber evidence="1">2.7.6.1</ecNumber>
    </recommendedName>
</protein>
<dbReference type="AlphaFoldDB" id="A0A2H0NDR5"/>
<evidence type="ECO:0000256" key="2">
    <source>
        <dbReference type="ARBA" id="ARBA00022679"/>
    </source>
</evidence>
<evidence type="ECO:0000256" key="6">
    <source>
        <dbReference type="ARBA" id="ARBA00022777"/>
    </source>
</evidence>
<dbReference type="Proteomes" id="UP000230564">
    <property type="component" value="Unassembled WGS sequence"/>
</dbReference>
<dbReference type="FunFam" id="3.40.50.2020:FF:000007">
    <property type="entry name" value="Ribose-phosphate pyrophosphokinase"/>
    <property type="match status" value="1"/>
</dbReference>
<accession>A0A2H0NDR5</accession>
<dbReference type="GO" id="GO:0000287">
    <property type="term" value="F:magnesium ion binding"/>
    <property type="evidence" value="ECO:0007669"/>
    <property type="project" value="InterPro"/>
</dbReference>
<dbReference type="Gene3D" id="3.40.50.2020">
    <property type="match status" value="2"/>
</dbReference>
<dbReference type="GO" id="GO:0005737">
    <property type="term" value="C:cytoplasm"/>
    <property type="evidence" value="ECO:0007669"/>
    <property type="project" value="TreeGrafter"/>
</dbReference>
<dbReference type="SMART" id="SM01400">
    <property type="entry name" value="Pribosyltran_N"/>
    <property type="match status" value="1"/>
</dbReference>
<evidence type="ECO:0000256" key="5">
    <source>
        <dbReference type="ARBA" id="ARBA00022741"/>
    </source>
</evidence>
<dbReference type="PANTHER" id="PTHR10210:SF32">
    <property type="entry name" value="RIBOSE-PHOSPHATE PYROPHOSPHOKINASE 2"/>
    <property type="match status" value="1"/>
</dbReference>
<evidence type="ECO:0000256" key="7">
    <source>
        <dbReference type="ARBA" id="ARBA00022840"/>
    </source>
</evidence>
<dbReference type="Pfam" id="PF13793">
    <property type="entry name" value="Pribosyltran_N"/>
    <property type="match status" value="1"/>
</dbReference>
<feature type="domain" description="Ribose-phosphate pyrophosphokinase N-terminal" evidence="10">
    <location>
        <begin position="8"/>
        <end position="124"/>
    </location>
</feature>
<gene>
    <name evidence="11" type="ORF">COV55_01285</name>
</gene>
<proteinExistence type="predicted"/>
<evidence type="ECO:0000256" key="8">
    <source>
        <dbReference type="ARBA" id="ARBA00022842"/>
    </source>
</evidence>